<dbReference type="AlphaFoldDB" id="A0A3E4VV44"/>
<keyword evidence="12" id="KW-1185">Reference proteome</keyword>
<keyword evidence="5" id="KW-0998">Cell outer membrane</keyword>
<accession>A0A3E4VV44</accession>
<feature type="signal peptide" evidence="6">
    <location>
        <begin position="1"/>
        <end position="19"/>
    </location>
</feature>
<dbReference type="GO" id="GO:0009279">
    <property type="term" value="C:cell outer membrane"/>
    <property type="evidence" value="ECO:0007669"/>
    <property type="project" value="UniProtKB-SubCell"/>
</dbReference>
<gene>
    <name evidence="10" type="ORF">DXC17_17615</name>
    <name evidence="9" type="ORF">DXD04_06285</name>
</gene>
<sequence length="504" mass="57393">MKAKYLYVLLFLFSFSSCSDDLLYQEPSTSLTDESVLESAENVKAVLMGAYSWTGHFHYLTIGQISLDVMGNDLKISNGNYHYSTYNWLMYSYAYQQYPREFDGWWSAYSPYMWEKAYKAIDECNQIIVNADKLPEGCDDLLAQAYGIRGWNFLNLYHLYCASYTSAGPSGQGLFLRLTPADASGDNAPRSDLATSMKRIIDDFTYVYKNSTGTDSYFINKRAAALLLARTYLDMGEYDNARMYAEAVGSPFDGSDLMTKEEYQSGFNTINSEWLWGFNFTSETTNIYASIPSFYQVATAKDKDSGYGTPSYGTQVDYDYLLKNGVDYLVGYGTVRVAKSFVDIFENNDCRKLFPFYLDSKDGYITSKFTSKVSLGIADYPMCRLAEAYLIEAECLLKGSQPDVVKGLQILNALRVKRGESQLTSAQFTSDEIWKERRRELYGEGFALSDIKRLQKPLERVGEEHWSDVITLPANSPRMMFPIPADELDYNKSATSDDQNEYWR</sequence>
<feature type="chain" id="PRO_5041870903" evidence="6">
    <location>
        <begin position="20"/>
        <end position="504"/>
    </location>
</feature>
<reference evidence="11 12" key="1">
    <citation type="submission" date="2018-08" db="EMBL/GenBank/DDBJ databases">
        <title>A genome reference for cultivated species of the human gut microbiota.</title>
        <authorList>
            <person name="Zou Y."/>
            <person name="Xue W."/>
            <person name="Luo G."/>
        </authorList>
    </citation>
    <scope>NUCLEOTIDE SEQUENCE [LARGE SCALE GENOMIC DNA]</scope>
    <source>
        <strain evidence="10 11">OM08-14</strain>
        <strain evidence="9 12">TF10-3AC</strain>
    </source>
</reference>
<evidence type="ECO:0000259" key="8">
    <source>
        <dbReference type="Pfam" id="PF14322"/>
    </source>
</evidence>
<keyword evidence="4" id="KW-0472">Membrane</keyword>
<dbReference type="EMBL" id="QSQT01000009">
    <property type="protein sequence ID" value="RGK56664.1"/>
    <property type="molecule type" value="Genomic_DNA"/>
</dbReference>
<evidence type="ECO:0000313" key="12">
    <source>
        <dbReference type="Proteomes" id="UP000260862"/>
    </source>
</evidence>
<feature type="domain" description="SusD-like N-terminal" evidence="8">
    <location>
        <begin position="86"/>
        <end position="233"/>
    </location>
</feature>
<dbReference type="PROSITE" id="PS51257">
    <property type="entry name" value="PROKAR_LIPOPROTEIN"/>
    <property type="match status" value="1"/>
</dbReference>
<evidence type="ECO:0000313" key="9">
    <source>
        <dbReference type="EMBL" id="RGK56664.1"/>
    </source>
</evidence>
<dbReference type="EMBL" id="QSTF01000088">
    <property type="protein sequence ID" value="RGM33809.1"/>
    <property type="molecule type" value="Genomic_DNA"/>
</dbReference>
<name>A0A3E4VV44_9BACT</name>
<comment type="subcellular location">
    <subcellularLocation>
        <location evidence="1">Cell outer membrane</location>
    </subcellularLocation>
</comment>
<evidence type="ECO:0000256" key="5">
    <source>
        <dbReference type="ARBA" id="ARBA00023237"/>
    </source>
</evidence>
<evidence type="ECO:0000256" key="6">
    <source>
        <dbReference type="SAM" id="SignalP"/>
    </source>
</evidence>
<dbReference type="InterPro" id="IPR033985">
    <property type="entry name" value="SusD-like_N"/>
</dbReference>
<protein>
    <submittedName>
        <fullName evidence="10">RagB/SusD family nutrient uptake outer membrane protein</fullName>
    </submittedName>
</protein>
<feature type="domain" description="RagB/SusD" evidence="7">
    <location>
        <begin position="369"/>
        <end position="503"/>
    </location>
</feature>
<dbReference type="Gene3D" id="1.25.40.390">
    <property type="match status" value="1"/>
</dbReference>
<evidence type="ECO:0000256" key="3">
    <source>
        <dbReference type="ARBA" id="ARBA00022729"/>
    </source>
</evidence>
<dbReference type="Pfam" id="PF14322">
    <property type="entry name" value="SusD-like_3"/>
    <property type="match status" value="1"/>
</dbReference>
<dbReference type="Pfam" id="PF07980">
    <property type="entry name" value="SusD_RagB"/>
    <property type="match status" value="1"/>
</dbReference>
<dbReference type="Proteomes" id="UP000260862">
    <property type="component" value="Unassembled WGS sequence"/>
</dbReference>
<organism evidence="10 11">
    <name type="scientific">Phocaeicola plebeius</name>
    <dbReference type="NCBI Taxonomy" id="310297"/>
    <lineage>
        <taxon>Bacteria</taxon>
        <taxon>Pseudomonadati</taxon>
        <taxon>Bacteroidota</taxon>
        <taxon>Bacteroidia</taxon>
        <taxon>Bacteroidales</taxon>
        <taxon>Bacteroidaceae</taxon>
        <taxon>Phocaeicola</taxon>
    </lineage>
</organism>
<dbReference type="SUPFAM" id="SSF48452">
    <property type="entry name" value="TPR-like"/>
    <property type="match status" value="1"/>
</dbReference>
<comment type="similarity">
    <text evidence="2">Belongs to the SusD family.</text>
</comment>
<evidence type="ECO:0000313" key="11">
    <source>
        <dbReference type="Proteomes" id="UP000260780"/>
    </source>
</evidence>
<keyword evidence="3 6" id="KW-0732">Signal</keyword>
<evidence type="ECO:0000259" key="7">
    <source>
        <dbReference type="Pfam" id="PF07980"/>
    </source>
</evidence>
<comment type="caution">
    <text evidence="10">The sequence shown here is derived from an EMBL/GenBank/DDBJ whole genome shotgun (WGS) entry which is preliminary data.</text>
</comment>
<dbReference type="InterPro" id="IPR011990">
    <property type="entry name" value="TPR-like_helical_dom_sf"/>
</dbReference>
<evidence type="ECO:0000256" key="1">
    <source>
        <dbReference type="ARBA" id="ARBA00004442"/>
    </source>
</evidence>
<dbReference type="Proteomes" id="UP000260780">
    <property type="component" value="Unassembled WGS sequence"/>
</dbReference>
<evidence type="ECO:0000256" key="4">
    <source>
        <dbReference type="ARBA" id="ARBA00023136"/>
    </source>
</evidence>
<evidence type="ECO:0000256" key="2">
    <source>
        <dbReference type="ARBA" id="ARBA00006275"/>
    </source>
</evidence>
<proteinExistence type="inferred from homology"/>
<dbReference type="RefSeq" id="WP_117671825.1">
    <property type="nucleotide sequence ID" value="NZ_CABOGR010000009.1"/>
</dbReference>
<dbReference type="InterPro" id="IPR012944">
    <property type="entry name" value="SusD_RagB_dom"/>
</dbReference>
<evidence type="ECO:0000313" key="10">
    <source>
        <dbReference type="EMBL" id="RGM33809.1"/>
    </source>
</evidence>